<keyword evidence="12" id="KW-1133">Transmembrane helix</keyword>
<evidence type="ECO:0000256" key="1">
    <source>
        <dbReference type="ARBA" id="ARBA00000085"/>
    </source>
</evidence>
<name>H8MWB7_CORCM</name>
<reference evidence="15 16" key="1">
    <citation type="journal article" date="2012" name="J. Bacteriol.">
        <title>Complete Genome Sequence of the Fruiting Myxobacterium Corallococcus coralloides DSM 2259.</title>
        <authorList>
            <person name="Huntley S."/>
            <person name="Zhang Y."/>
            <person name="Treuner-Lange A."/>
            <person name="Kneip S."/>
            <person name="Sensen C.W."/>
            <person name="Sogaard-Andersen L."/>
        </authorList>
    </citation>
    <scope>NUCLEOTIDE SEQUENCE [LARGE SCALE GENOMIC DNA]</scope>
    <source>
        <strain evidence="16">ATCC 25202 / DSM 2259 / NBRC 100086 / M2</strain>
    </source>
</reference>
<dbReference type="InterPro" id="IPR000014">
    <property type="entry name" value="PAS"/>
</dbReference>
<evidence type="ECO:0000313" key="15">
    <source>
        <dbReference type="EMBL" id="AFE09177.1"/>
    </source>
</evidence>
<keyword evidence="7" id="KW-0547">Nucleotide-binding</keyword>
<evidence type="ECO:0000256" key="5">
    <source>
        <dbReference type="ARBA" id="ARBA00022553"/>
    </source>
</evidence>
<dbReference type="InterPro" id="IPR035965">
    <property type="entry name" value="PAS-like_dom_sf"/>
</dbReference>
<keyword evidence="9" id="KW-0067">ATP-binding</keyword>
<dbReference type="Gene3D" id="3.30.565.10">
    <property type="entry name" value="Histidine kinase-like ATPase, C-terminal domain"/>
    <property type="match status" value="1"/>
</dbReference>
<feature type="transmembrane region" description="Helical" evidence="12">
    <location>
        <begin position="179"/>
        <end position="199"/>
    </location>
</feature>
<feature type="domain" description="HAMP" evidence="14">
    <location>
        <begin position="200"/>
        <end position="252"/>
    </location>
</feature>
<dbReference type="SUPFAM" id="SSF158472">
    <property type="entry name" value="HAMP domain-like"/>
    <property type="match status" value="1"/>
</dbReference>
<keyword evidence="12" id="KW-0812">Transmembrane</keyword>
<dbReference type="GO" id="GO:0005524">
    <property type="term" value="F:ATP binding"/>
    <property type="evidence" value="ECO:0007669"/>
    <property type="project" value="UniProtKB-KW"/>
</dbReference>
<dbReference type="Gene3D" id="1.10.287.130">
    <property type="match status" value="1"/>
</dbReference>
<dbReference type="EC" id="2.7.13.3" evidence="3"/>
<dbReference type="EMBL" id="CP003389">
    <property type="protein sequence ID" value="AFE09177.1"/>
    <property type="molecule type" value="Genomic_DNA"/>
</dbReference>
<protein>
    <recommendedName>
        <fullName evidence="3">histidine kinase</fullName>
        <ecNumber evidence="3">2.7.13.3</ecNumber>
    </recommendedName>
</protein>
<dbReference type="PRINTS" id="PR00344">
    <property type="entry name" value="BCTRLSENSOR"/>
</dbReference>
<dbReference type="Pfam" id="PF00672">
    <property type="entry name" value="HAMP"/>
    <property type="match status" value="1"/>
</dbReference>
<keyword evidence="16" id="KW-1185">Reference proteome</keyword>
<evidence type="ECO:0000256" key="10">
    <source>
        <dbReference type="ARBA" id="ARBA00023012"/>
    </source>
</evidence>
<dbReference type="Pfam" id="PF00512">
    <property type="entry name" value="HisKA"/>
    <property type="match status" value="1"/>
</dbReference>
<dbReference type="STRING" id="1144275.COCOR_07862"/>
<dbReference type="SUPFAM" id="SSF55874">
    <property type="entry name" value="ATPase domain of HSP90 chaperone/DNA topoisomerase II/histidine kinase"/>
    <property type="match status" value="1"/>
</dbReference>
<dbReference type="PANTHER" id="PTHR43711:SF1">
    <property type="entry name" value="HISTIDINE KINASE 1"/>
    <property type="match status" value="1"/>
</dbReference>
<dbReference type="InParanoid" id="H8MWB7"/>
<evidence type="ECO:0000256" key="9">
    <source>
        <dbReference type="ARBA" id="ARBA00022840"/>
    </source>
</evidence>
<dbReference type="InterPro" id="IPR013656">
    <property type="entry name" value="PAS_4"/>
</dbReference>
<dbReference type="InterPro" id="IPR003661">
    <property type="entry name" value="HisK_dim/P_dom"/>
</dbReference>
<dbReference type="CDD" id="cd06225">
    <property type="entry name" value="HAMP"/>
    <property type="match status" value="1"/>
</dbReference>
<keyword evidence="10" id="KW-0902">Two-component regulatory system</keyword>
<evidence type="ECO:0000256" key="2">
    <source>
        <dbReference type="ARBA" id="ARBA00004236"/>
    </source>
</evidence>
<dbReference type="CDD" id="cd00082">
    <property type="entry name" value="HisKA"/>
    <property type="match status" value="1"/>
</dbReference>
<sequence length="611" mass="66507">MTLRSRLLLAQAPLVLALLFLGATAVITLARVGRSGQQVLEDNYRSVLATQRITEQLERMDSAALFIIAGERERGLTQQATQRPSLESELGIQQGNITEPGEAEATQRLRTAWTKYREEFDAFLQAQDTEAARTRYFESLSPAFQEAKAAASSVLALNQDAMVRKNDRLRQQSERVNTLMVLAVVAALGFGLFFTTSLVQRALRPVSVLSQAVRRLGQGDVEARAVVEGRDEIAGLARDFNTMAERLAQYRKSSLGELLQAQAVSQAAIDSLPDPVLVLGAEGGLLNVNAAAEDVLHLRLDEGGDALGRVEPEVRAVLERVRAHVVGGRGTYQPRGYEEAVRVEASPEGVRWLLPRGSPVHGETGDVVGATLILQDVTRLRRFDELKNDLVATVAHEFRTPLTSLRMAIHLVAEGVVGQVTEKQADLLFAAREDCERLQGIVDDLLDLSRIQSGQLQLDVREVSMEELVEQALSAQRTLAEDRGVRLSQSLSPDVETVRVDPDRLQLVLGNLVGNGVKHTPQAGEVSVRVSREGTHVRFEVKDTGEGIPAQEQARIFEKFYRAPGAPAGGAGLGLSIARDIVQAHGGELGVVSTQGQGSTFWFTLPQPEQG</sequence>
<keyword evidence="8 15" id="KW-0418">Kinase</keyword>
<dbReference type="InterPro" id="IPR005467">
    <property type="entry name" value="His_kinase_dom"/>
</dbReference>
<dbReference type="SMART" id="SM00304">
    <property type="entry name" value="HAMP"/>
    <property type="match status" value="1"/>
</dbReference>
<keyword evidence="6" id="KW-0808">Transferase</keyword>
<evidence type="ECO:0000256" key="7">
    <source>
        <dbReference type="ARBA" id="ARBA00022741"/>
    </source>
</evidence>
<dbReference type="PANTHER" id="PTHR43711">
    <property type="entry name" value="TWO-COMPONENT HISTIDINE KINASE"/>
    <property type="match status" value="1"/>
</dbReference>
<dbReference type="OrthoDB" id="9762798at2"/>
<dbReference type="GO" id="GO:0000155">
    <property type="term" value="F:phosphorelay sensor kinase activity"/>
    <property type="evidence" value="ECO:0007669"/>
    <property type="project" value="InterPro"/>
</dbReference>
<dbReference type="CDD" id="cd00130">
    <property type="entry name" value="PAS"/>
    <property type="match status" value="1"/>
</dbReference>
<dbReference type="FunFam" id="3.30.565.10:FF:000023">
    <property type="entry name" value="PAS domain-containing sensor histidine kinase"/>
    <property type="match status" value="1"/>
</dbReference>
<dbReference type="SUPFAM" id="SSF47384">
    <property type="entry name" value="Homodimeric domain of signal transducing histidine kinase"/>
    <property type="match status" value="1"/>
</dbReference>
<dbReference type="KEGG" id="ccx:COCOR_07862"/>
<dbReference type="RefSeq" id="WP_014400639.1">
    <property type="nucleotide sequence ID" value="NC_017030.1"/>
</dbReference>
<dbReference type="InterPro" id="IPR004358">
    <property type="entry name" value="Sig_transdc_His_kin-like_C"/>
</dbReference>
<evidence type="ECO:0000256" key="12">
    <source>
        <dbReference type="SAM" id="Phobius"/>
    </source>
</evidence>
<dbReference type="Pfam" id="PF08448">
    <property type="entry name" value="PAS_4"/>
    <property type="match status" value="1"/>
</dbReference>
<dbReference type="CDD" id="cd00075">
    <property type="entry name" value="HATPase"/>
    <property type="match status" value="1"/>
</dbReference>
<reference evidence="16" key="2">
    <citation type="submission" date="2012-03" db="EMBL/GenBank/DDBJ databases">
        <title>Genome sequence of the fruiting myxobacterium Corallococcus coralloides DSM 2259.</title>
        <authorList>
            <person name="Huntley S."/>
            <person name="Zhang Y."/>
            <person name="Treuner-Lange A."/>
            <person name="Sensen C.W."/>
            <person name="Sogaard-Andersen L."/>
        </authorList>
    </citation>
    <scope>NUCLEOTIDE SEQUENCE [LARGE SCALE GENOMIC DNA]</scope>
    <source>
        <strain evidence="16">ATCC 25202 / DSM 2259 / NBRC 100086 / M2</strain>
    </source>
</reference>
<evidence type="ECO:0000256" key="4">
    <source>
        <dbReference type="ARBA" id="ARBA00022475"/>
    </source>
</evidence>
<comment type="catalytic activity">
    <reaction evidence="1">
        <text>ATP + protein L-histidine = ADP + protein N-phospho-L-histidine.</text>
        <dbReference type="EC" id="2.7.13.3"/>
    </reaction>
</comment>
<dbReference type="PROSITE" id="PS50109">
    <property type="entry name" value="HIS_KIN"/>
    <property type="match status" value="1"/>
</dbReference>
<evidence type="ECO:0000256" key="11">
    <source>
        <dbReference type="ARBA" id="ARBA00023136"/>
    </source>
</evidence>
<gene>
    <name evidence="15" type="primary">kinB4</name>
    <name evidence="15" type="ordered locus">COCOR_07862</name>
</gene>
<organism evidence="15 16">
    <name type="scientific">Corallococcus coralloides (strain ATCC 25202 / DSM 2259 / NBRC 100086 / M2)</name>
    <name type="common">Myxococcus coralloides</name>
    <dbReference type="NCBI Taxonomy" id="1144275"/>
    <lineage>
        <taxon>Bacteria</taxon>
        <taxon>Pseudomonadati</taxon>
        <taxon>Myxococcota</taxon>
        <taxon>Myxococcia</taxon>
        <taxon>Myxococcales</taxon>
        <taxon>Cystobacterineae</taxon>
        <taxon>Myxococcaceae</taxon>
        <taxon>Corallococcus</taxon>
    </lineage>
</organism>
<keyword evidence="11 12" id="KW-0472">Membrane</keyword>
<dbReference type="Proteomes" id="UP000007587">
    <property type="component" value="Chromosome"/>
</dbReference>
<dbReference type="Gene3D" id="6.10.340.10">
    <property type="match status" value="1"/>
</dbReference>
<dbReference type="eggNOG" id="COG5002">
    <property type="taxonomic scope" value="Bacteria"/>
</dbReference>
<keyword evidence="4" id="KW-1003">Cell membrane</keyword>
<dbReference type="Gene3D" id="3.30.450.20">
    <property type="entry name" value="PAS domain"/>
    <property type="match status" value="1"/>
</dbReference>
<dbReference type="PROSITE" id="PS50885">
    <property type="entry name" value="HAMP"/>
    <property type="match status" value="1"/>
</dbReference>
<keyword evidence="5" id="KW-0597">Phosphoprotein</keyword>
<comment type="subcellular location">
    <subcellularLocation>
        <location evidence="2">Cell membrane</location>
    </subcellularLocation>
</comment>
<dbReference type="HOGENOM" id="CLU_000445_89_2_7"/>
<dbReference type="InterPro" id="IPR003594">
    <property type="entry name" value="HATPase_dom"/>
</dbReference>
<dbReference type="GO" id="GO:0005886">
    <property type="term" value="C:plasma membrane"/>
    <property type="evidence" value="ECO:0007669"/>
    <property type="project" value="UniProtKB-SubCell"/>
</dbReference>
<evidence type="ECO:0000259" key="14">
    <source>
        <dbReference type="PROSITE" id="PS50885"/>
    </source>
</evidence>
<dbReference type="SMART" id="SM00388">
    <property type="entry name" value="HisKA"/>
    <property type="match status" value="1"/>
</dbReference>
<dbReference type="InterPro" id="IPR036097">
    <property type="entry name" value="HisK_dim/P_sf"/>
</dbReference>
<dbReference type="AlphaFoldDB" id="H8MWB7"/>
<evidence type="ECO:0000256" key="8">
    <source>
        <dbReference type="ARBA" id="ARBA00022777"/>
    </source>
</evidence>
<accession>H8MWB7</accession>
<dbReference type="SUPFAM" id="SSF55785">
    <property type="entry name" value="PYP-like sensor domain (PAS domain)"/>
    <property type="match status" value="1"/>
</dbReference>
<dbReference type="Pfam" id="PF02518">
    <property type="entry name" value="HATPase_c"/>
    <property type="match status" value="1"/>
</dbReference>
<evidence type="ECO:0000259" key="13">
    <source>
        <dbReference type="PROSITE" id="PS50109"/>
    </source>
</evidence>
<dbReference type="InterPro" id="IPR036890">
    <property type="entry name" value="HATPase_C_sf"/>
</dbReference>
<proteinExistence type="predicted"/>
<dbReference type="InterPro" id="IPR003660">
    <property type="entry name" value="HAMP_dom"/>
</dbReference>
<feature type="domain" description="Histidine kinase" evidence="13">
    <location>
        <begin position="393"/>
        <end position="609"/>
    </location>
</feature>
<evidence type="ECO:0000256" key="6">
    <source>
        <dbReference type="ARBA" id="ARBA00022679"/>
    </source>
</evidence>
<evidence type="ECO:0000313" key="16">
    <source>
        <dbReference type="Proteomes" id="UP000007587"/>
    </source>
</evidence>
<dbReference type="InterPro" id="IPR050736">
    <property type="entry name" value="Sensor_HK_Regulatory"/>
</dbReference>
<evidence type="ECO:0000256" key="3">
    <source>
        <dbReference type="ARBA" id="ARBA00012438"/>
    </source>
</evidence>
<dbReference type="SMART" id="SM00387">
    <property type="entry name" value="HATPase_c"/>
    <property type="match status" value="1"/>
</dbReference>